<dbReference type="EMBL" id="JAWJWE010000041">
    <property type="protein sequence ID" value="KAK6618656.1"/>
    <property type="molecule type" value="Genomic_DNA"/>
</dbReference>
<reference evidence="1 2" key="1">
    <citation type="submission" date="2023-10" db="EMBL/GenBank/DDBJ databases">
        <title>Genomes of two closely related lineages of the louse Polyplax serrata with different host specificities.</title>
        <authorList>
            <person name="Martinu J."/>
            <person name="Tarabai H."/>
            <person name="Stefka J."/>
            <person name="Hypsa V."/>
        </authorList>
    </citation>
    <scope>NUCLEOTIDE SEQUENCE [LARGE SCALE GENOMIC DNA]</scope>
    <source>
        <strain evidence="1">HR10_N</strain>
    </source>
</reference>
<sequence length="121" mass="13433">MAGDTPAALTWGLPQGKLTPPGRVVSFGKPTILRAGPGNFCHRGKSPTPDLTITRLGFGKKPVFTFDFDFRVSDVNRFAITHEICEAFKGRGPARELRGSLPHLTFLVMFNRKARGHRRRT</sequence>
<proteinExistence type="predicted"/>
<organism evidence="1 2">
    <name type="scientific">Polyplax serrata</name>
    <name type="common">Common mouse louse</name>
    <dbReference type="NCBI Taxonomy" id="468196"/>
    <lineage>
        <taxon>Eukaryota</taxon>
        <taxon>Metazoa</taxon>
        <taxon>Ecdysozoa</taxon>
        <taxon>Arthropoda</taxon>
        <taxon>Hexapoda</taxon>
        <taxon>Insecta</taxon>
        <taxon>Pterygota</taxon>
        <taxon>Neoptera</taxon>
        <taxon>Paraneoptera</taxon>
        <taxon>Psocodea</taxon>
        <taxon>Troctomorpha</taxon>
        <taxon>Phthiraptera</taxon>
        <taxon>Anoplura</taxon>
        <taxon>Polyplacidae</taxon>
        <taxon>Polyplax</taxon>
    </lineage>
</organism>
<comment type="caution">
    <text evidence="1">The sequence shown here is derived from an EMBL/GenBank/DDBJ whole genome shotgun (WGS) entry which is preliminary data.</text>
</comment>
<accession>A0AAN8P2A9</accession>
<evidence type="ECO:0000313" key="1">
    <source>
        <dbReference type="EMBL" id="KAK6618656.1"/>
    </source>
</evidence>
<name>A0AAN8P2A9_POLSC</name>
<evidence type="ECO:0000313" key="2">
    <source>
        <dbReference type="Proteomes" id="UP001372834"/>
    </source>
</evidence>
<gene>
    <name evidence="1" type="ORF">RUM43_013047</name>
</gene>
<dbReference type="AlphaFoldDB" id="A0AAN8P2A9"/>
<protein>
    <submittedName>
        <fullName evidence="1">Uncharacterized protein</fullName>
    </submittedName>
</protein>
<dbReference type="Proteomes" id="UP001372834">
    <property type="component" value="Unassembled WGS sequence"/>
</dbReference>